<dbReference type="HOGENOM" id="CLU_3152145_0_0_6"/>
<name>C6C9F5_MUSP7</name>
<organism evidence="1 2">
    <name type="scientific">Musicola paradisiaca (strain Ech703)</name>
    <name type="common">Dickeya paradisiaca</name>
    <name type="synonym">Dickeya dadantii</name>
    <dbReference type="NCBI Taxonomy" id="579405"/>
    <lineage>
        <taxon>Bacteria</taxon>
        <taxon>Pseudomonadati</taxon>
        <taxon>Pseudomonadota</taxon>
        <taxon>Gammaproteobacteria</taxon>
        <taxon>Enterobacterales</taxon>
        <taxon>Pectobacteriaceae</taxon>
        <taxon>Musicola</taxon>
    </lineage>
</organism>
<dbReference type="Proteomes" id="UP000002734">
    <property type="component" value="Chromosome"/>
</dbReference>
<sequence>MPFFVFVTSNLWRNRQDQGNATMKRQHPCKFLPRYLSEYEIGLYHGSQ</sequence>
<evidence type="ECO:0000313" key="1">
    <source>
        <dbReference type="EMBL" id="ACS84406.1"/>
    </source>
</evidence>
<dbReference type="STRING" id="579405.Dd703_0595"/>
<accession>C6C9F5</accession>
<evidence type="ECO:0000313" key="2">
    <source>
        <dbReference type="Proteomes" id="UP000002734"/>
    </source>
</evidence>
<proteinExistence type="predicted"/>
<keyword evidence="2" id="KW-1185">Reference proteome</keyword>
<dbReference type="AlphaFoldDB" id="C6C9F5"/>
<gene>
    <name evidence="1" type="ordered locus">Dd703_0595</name>
</gene>
<protein>
    <submittedName>
        <fullName evidence="1">Uncharacterized protein</fullName>
    </submittedName>
</protein>
<dbReference type="KEGG" id="dda:Dd703_0595"/>
<dbReference type="EMBL" id="CP001654">
    <property type="protein sequence ID" value="ACS84406.1"/>
    <property type="molecule type" value="Genomic_DNA"/>
</dbReference>
<reference evidence="1" key="1">
    <citation type="submission" date="2009-06" db="EMBL/GenBank/DDBJ databases">
        <title>Complete sequence of Dickeya dadantii Ech703.</title>
        <authorList>
            <consortium name="US DOE Joint Genome Institute"/>
            <person name="Lucas S."/>
            <person name="Copeland A."/>
            <person name="Lapidus A."/>
            <person name="Glavina del Rio T."/>
            <person name="Dalin E."/>
            <person name="Tice H."/>
            <person name="Bruce D."/>
            <person name="Goodwin L."/>
            <person name="Pitluck S."/>
            <person name="Chertkov O."/>
            <person name="Brettin T."/>
            <person name="Detter J.C."/>
            <person name="Han C."/>
            <person name="Larimer F."/>
            <person name="Land M."/>
            <person name="Hauser L."/>
            <person name="Kyrpides N."/>
            <person name="Mikhailova N."/>
            <person name="Balakrishnan V."/>
            <person name="Glasner J."/>
            <person name="Perna N.T."/>
        </authorList>
    </citation>
    <scope>NUCLEOTIDE SEQUENCE [LARGE SCALE GENOMIC DNA]</scope>
    <source>
        <strain evidence="1">Ech703</strain>
    </source>
</reference>